<protein>
    <recommendedName>
        <fullName evidence="2">Peptidase C-terminal archaeal/bacterial domain-containing protein</fullName>
    </recommendedName>
</protein>
<name>A0A382W8I7_9ZZZZ</name>
<dbReference type="AlphaFoldDB" id="A0A382W8I7"/>
<dbReference type="Gene3D" id="2.60.120.380">
    <property type="match status" value="1"/>
</dbReference>
<evidence type="ECO:0000313" key="1">
    <source>
        <dbReference type="EMBL" id="SVD54820.1"/>
    </source>
</evidence>
<proteinExistence type="predicted"/>
<evidence type="ECO:0008006" key="2">
    <source>
        <dbReference type="Google" id="ProtNLM"/>
    </source>
</evidence>
<feature type="non-terminal residue" evidence="1">
    <location>
        <position position="279"/>
    </location>
</feature>
<organism evidence="1">
    <name type="scientific">marine metagenome</name>
    <dbReference type="NCBI Taxonomy" id="408172"/>
    <lineage>
        <taxon>unclassified sequences</taxon>
        <taxon>metagenomes</taxon>
        <taxon>ecological metagenomes</taxon>
    </lineage>
</organism>
<dbReference type="EMBL" id="UINC01157688">
    <property type="protein sequence ID" value="SVD54820.1"/>
    <property type="molecule type" value="Genomic_DNA"/>
</dbReference>
<gene>
    <name evidence="1" type="ORF">METZ01_LOCUS407674</name>
</gene>
<accession>A0A382W8I7</accession>
<reference evidence="1" key="1">
    <citation type="submission" date="2018-05" db="EMBL/GenBank/DDBJ databases">
        <authorList>
            <person name="Lanie J.A."/>
            <person name="Ng W.-L."/>
            <person name="Kazmierczak K.M."/>
            <person name="Andrzejewski T.M."/>
            <person name="Davidsen T.M."/>
            <person name="Wayne K.J."/>
            <person name="Tettelin H."/>
            <person name="Glass J.I."/>
            <person name="Rusch D."/>
            <person name="Podicherti R."/>
            <person name="Tsui H.-C.T."/>
            <person name="Winkler M.E."/>
        </authorList>
    </citation>
    <scope>NUCLEOTIDE SEQUENCE</scope>
</reference>
<sequence>ADGLTQLASGTLGPLGSELLRFTASRTDEYYLRITRSGSETGFYSLTLSLAQGESCVDPAEPSQGNDSGTTASLLFAPGTTIEDGCSRTAIAGNEIINCPPSELTLCDGDVDYYRIELVGGSQLQVTLSSFGGDLDLDLYGPFEQASDFDPNALLNASTNTAPQKTVATIARSHSYYVARVYRDFGDETGYSIEVEIDPPPSACIEDSYEESTLNDTIATAASVSLSTDNTTELALNLCIGDIEWLALGANGSETIPANHRLTLTMNLDSTVNQGTLAA</sequence>
<feature type="non-terminal residue" evidence="1">
    <location>
        <position position="1"/>
    </location>
</feature>